<dbReference type="RefSeq" id="WP_062188357.1">
    <property type="nucleotide sequence ID" value="NZ_LRRD01000051.1"/>
</dbReference>
<dbReference type="InterPro" id="IPR032349">
    <property type="entry name" value="DUF4865"/>
</dbReference>
<proteinExistence type="predicted"/>
<protein>
    <recommendedName>
        <fullName evidence="3">DUF4865 domain-containing protein</fullName>
    </recommendedName>
</protein>
<evidence type="ECO:0008006" key="3">
    <source>
        <dbReference type="Google" id="ProtNLM"/>
    </source>
</evidence>
<accession>A0A149VWC3</accession>
<evidence type="ECO:0000313" key="1">
    <source>
        <dbReference type="EMBL" id="KXW57541.1"/>
    </source>
</evidence>
<dbReference type="Pfam" id="PF16157">
    <property type="entry name" value="DUF4865"/>
    <property type="match status" value="1"/>
</dbReference>
<dbReference type="STRING" id="1789004.FEMY_19220"/>
<dbReference type="AlphaFoldDB" id="A0A149VWC3"/>
<dbReference type="Proteomes" id="UP000075653">
    <property type="component" value="Unassembled WGS sequence"/>
</dbReference>
<evidence type="ECO:0000313" key="2">
    <source>
        <dbReference type="Proteomes" id="UP000075653"/>
    </source>
</evidence>
<organism evidence="1 2">
    <name type="scientific">Ferrovum myxofaciens</name>
    <dbReference type="NCBI Taxonomy" id="416213"/>
    <lineage>
        <taxon>Bacteria</taxon>
        <taxon>Pseudomonadati</taxon>
        <taxon>Pseudomonadota</taxon>
        <taxon>Betaproteobacteria</taxon>
        <taxon>Ferrovales</taxon>
        <taxon>Ferrovaceae</taxon>
        <taxon>Ferrovum</taxon>
    </lineage>
</organism>
<sequence>MLAMQYSFTLPSDYDMSVIRERIATKGHLMDDFPLLIFKAFLHARRDQDRRHACENLYAPFYLWESAEGMNRFLGSSGFAALTEFFGWPSIKTWSVWESRLLPTLAVAVCATREIVQIQPHIALADLQRKEAESVWADVDKHGALGAVVGFEPSTWTLVRFRLWPQYHETFAQAGVQVYEIGHLSIPD</sequence>
<dbReference type="EMBL" id="LRRD01000051">
    <property type="protein sequence ID" value="KXW57541.1"/>
    <property type="molecule type" value="Genomic_DNA"/>
</dbReference>
<gene>
    <name evidence="1" type="ORF">FEMY_19220</name>
</gene>
<dbReference type="PATRIC" id="fig|1789004.3.peg.1974"/>
<comment type="caution">
    <text evidence="1">The sequence shown here is derived from an EMBL/GenBank/DDBJ whole genome shotgun (WGS) entry which is preliminary data.</text>
</comment>
<keyword evidence="2" id="KW-1185">Reference proteome</keyword>
<reference evidence="1 2" key="1">
    <citation type="submission" date="2016-01" db="EMBL/GenBank/DDBJ databases">
        <title>Genome sequence of the acidophilic iron oxidising Ferrovum strain Z-31.</title>
        <authorList>
            <person name="Poehlein A."/>
            <person name="Ullrich S.R."/>
            <person name="Schloemann M."/>
            <person name="Muehling M."/>
            <person name="Daniel R."/>
        </authorList>
    </citation>
    <scope>NUCLEOTIDE SEQUENCE [LARGE SCALE GENOMIC DNA]</scope>
    <source>
        <strain evidence="1 2">Z-31</strain>
    </source>
</reference>
<name>A0A149VWC3_9PROT</name>